<gene>
    <name evidence="2" type="ORF">GWI33_016933</name>
</gene>
<sequence length="95" mass="10098">MSCLITSAVFTGGSNIMIPHLYFALNTAISNQILRIESSGSTAENVDVTTPLPDQDTSPETTEIRARGNVSGHVVPVKYGFMCGVRKGGKHGIPH</sequence>
<feature type="region of interest" description="Disordered" evidence="1">
    <location>
        <begin position="40"/>
        <end position="64"/>
    </location>
</feature>
<dbReference type="AlphaFoldDB" id="A0A834M869"/>
<proteinExistence type="predicted"/>
<keyword evidence="3" id="KW-1185">Reference proteome</keyword>
<name>A0A834M869_RHYFE</name>
<evidence type="ECO:0000313" key="3">
    <source>
        <dbReference type="Proteomes" id="UP000625711"/>
    </source>
</evidence>
<reference evidence="2" key="1">
    <citation type="submission" date="2020-08" db="EMBL/GenBank/DDBJ databases">
        <title>Genome sequencing and assembly of the red palm weevil Rhynchophorus ferrugineus.</title>
        <authorList>
            <person name="Dias G.B."/>
            <person name="Bergman C.M."/>
            <person name="Manee M."/>
        </authorList>
    </citation>
    <scope>NUCLEOTIDE SEQUENCE</scope>
    <source>
        <strain evidence="2">AA-2017</strain>
        <tissue evidence="2">Whole larva</tissue>
    </source>
</reference>
<dbReference type="Proteomes" id="UP000625711">
    <property type="component" value="Unassembled WGS sequence"/>
</dbReference>
<accession>A0A834M869</accession>
<evidence type="ECO:0000313" key="2">
    <source>
        <dbReference type="EMBL" id="KAF7270075.1"/>
    </source>
</evidence>
<evidence type="ECO:0000256" key="1">
    <source>
        <dbReference type="SAM" id="MobiDB-lite"/>
    </source>
</evidence>
<dbReference type="EMBL" id="JAACXV010014140">
    <property type="protein sequence ID" value="KAF7270075.1"/>
    <property type="molecule type" value="Genomic_DNA"/>
</dbReference>
<protein>
    <submittedName>
        <fullName evidence="2">Uncharacterized protein</fullName>
    </submittedName>
</protein>
<organism evidence="2 3">
    <name type="scientific">Rhynchophorus ferrugineus</name>
    <name type="common">Red palm weevil</name>
    <name type="synonym">Curculio ferrugineus</name>
    <dbReference type="NCBI Taxonomy" id="354439"/>
    <lineage>
        <taxon>Eukaryota</taxon>
        <taxon>Metazoa</taxon>
        <taxon>Ecdysozoa</taxon>
        <taxon>Arthropoda</taxon>
        <taxon>Hexapoda</taxon>
        <taxon>Insecta</taxon>
        <taxon>Pterygota</taxon>
        <taxon>Neoptera</taxon>
        <taxon>Endopterygota</taxon>
        <taxon>Coleoptera</taxon>
        <taxon>Polyphaga</taxon>
        <taxon>Cucujiformia</taxon>
        <taxon>Curculionidae</taxon>
        <taxon>Dryophthorinae</taxon>
        <taxon>Rhynchophorus</taxon>
    </lineage>
</organism>
<comment type="caution">
    <text evidence="2">The sequence shown here is derived from an EMBL/GenBank/DDBJ whole genome shotgun (WGS) entry which is preliminary data.</text>
</comment>